<organism evidence="1">
    <name type="scientific">marine sediment metagenome</name>
    <dbReference type="NCBI Taxonomy" id="412755"/>
    <lineage>
        <taxon>unclassified sequences</taxon>
        <taxon>metagenomes</taxon>
        <taxon>ecological metagenomes</taxon>
    </lineage>
</organism>
<sequence length="112" mass="11905">MPSLVQTMAASPTVFAVEKRNAKIIPSHLMVDNVLGAQDAVLSIQDRFTPAVSNAVAIPVVTTVSRLSINVSMNACVSIRDELKDLKVLGQLEIVIGTPDAACIVSVGWNFD</sequence>
<comment type="caution">
    <text evidence="1">The sequence shown here is derived from an EMBL/GenBank/DDBJ whole genome shotgun (WGS) entry which is preliminary data.</text>
</comment>
<name>A0A0F9N3Y8_9ZZZZ</name>
<dbReference type="AlphaFoldDB" id="A0A0F9N3Y8"/>
<gene>
    <name evidence="1" type="ORF">LCGC14_0997810</name>
</gene>
<accession>A0A0F9N3Y8</accession>
<reference evidence="1" key="1">
    <citation type="journal article" date="2015" name="Nature">
        <title>Complex archaea that bridge the gap between prokaryotes and eukaryotes.</title>
        <authorList>
            <person name="Spang A."/>
            <person name="Saw J.H."/>
            <person name="Jorgensen S.L."/>
            <person name="Zaremba-Niedzwiedzka K."/>
            <person name="Martijn J."/>
            <person name="Lind A.E."/>
            <person name="van Eijk R."/>
            <person name="Schleper C."/>
            <person name="Guy L."/>
            <person name="Ettema T.J."/>
        </authorList>
    </citation>
    <scope>NUCLEOTIDE SEQUENCE</scope>
</reference>
<proteinExistence type="predicted"/>
<evidence type="ECO:0000313" key="1">
    <source>
        <dbReference type="EMBL" id="KKN14270.1"/>
    </source>
</evidence>
<protein>
    <submittedName>
        <fullName evidence="1">Uncharacterized protein</fullName>
    </submittedName>
</protein>
<dbReference type="EMBL" id="LAZR01003835">
    <property type="protein sequence ID" value="KKN14270.1"/>
    <property type="molecule type" value="Genomic_DNA"/>
</dbReference>